<keyword evidence="1" id="KW-1003">Cell membrane</keyword>
<evidence type="ECO:0000256" key="1">
    <source>
        <dbReference type="ARBA" id="ARBA00022475"/>
    </source>
</evidence>
<comment type="caution">
    <text evidence="11">The sequence shown here is derived from an EMBL/GenBank/DDBJ whole genome shotgun (WGS) entry which is preliminary data.</text>
</comment>
<evidence type="ECO:0000256" key="10">
    <source>
        <dbReference type="SAM" id="Phobius"/>
    </source>
</evidence>
<feature type="transmembrane region" description="Helical" evidence="10">
    <location>
        <begin position="110"/>
        <end position="131"/>
    </location>
</feature>
<evidence type="ECO:0000313" key="11">
    <source>
        <dbReference type="EMBL" id="GBD09185.1"/>
    </source>
</evidence>
<accession>A0A2H5Y6W7</accession>
<evidence type="ECO:0000256" key="9">
    <source>
        <dbReference type="ARBA" id="ARBA00023264"/>
    </source>
</evidence>
<dbReference type="Proteomes" id="UP000236642">
    <property type="component" value="Unassembled WGS sequence"/>
</dbReference>
<evidence type="ECO:0000256" key="3">
    <source>
        <dbReference type="ARBA" id="ARBA00022679"/>
    </source>
</evidence>
<name>A0A2H5Y6W7_9CHLR</name>
<dbReference type="GO" id="GO:0005886">
    <property type="term" value="C:plasma membrane"/>
    <property type="evidence" value="ECO:0007669"/>
    <property type="project" value="InterPro"/>
</dbReference>
<keyword evidence="11" id="KW-0012">Acyltransferase</keyword>
<dbReference type="EC" id="2.3.1.15" evidence="11"/>
<dbReference type="GO" id="GO:0008654">
    <property type="term" value="P:phospholipid biosynthetic process"/>
    <property type="evidence" value="ECO:0007669"/>
    <property type="project" value="UniProtKB-KW"/>
</dbReference>
<protein>
    <submittedName>
        <fullName evidence="11">Putative glycerol-3-phosphate acyltransferase</fullName>
        <ecNumber evidence="11">2.3.1.15</ecNumber>
    </submittedName>
</protein>
<dbReference type="GO" id="GO:0004366">
    <property type="term" value="F:glycerol-3-phosphate O-acyltransferase activity"/>
    <property type="evidence" value="ECO:0007669"/>
    <property type="project" value="UniProtKB-EC"/>
</dbReference>
<keyword evidence="5 10" id="KW-1133">Transmembrane helix</keyword>
<keyword evidence="9" id="KW-1208">Phospholipid metabolism</keyword>
<feature type="transmembrane region" description="Helical" evidence="10">
    <location>
        <begin position="165"/>
        <end position="186"/>
    </location>
</feature>
<feature type="transmembrane region" description="Helical" evidence="10">
    <location>
        <begin position="138"/>
        <end position="159"/>
    </location>
</feature>
<dbReference type="EMBL" id="BEHY01000030">
    <property type="protein sequence ID" value="GBD09185.1"/>
    <property type="molecule type" value="Genomic_DNA"/>
</dbReference>
<keyword evidence="6" id="KW-0443">Lipid metabolism</keyword>
<dbReference type="AlphaFoldDB" id="A0A2H5Y6W7"/>
<dbReference type="InterPro" id="IPR003811">
    <property type="entry name" value="G3P_acylTferase_PlsY"/>
</dbReference>
<keyword evidence="7 10" id="KW-0472">Membrane</keyword>
<evidence type="ECO:0000256" key="8">
    <source>
        <dbReference type="ARBA" id="ARBA00023209"/>
    </source>
</evidence>
<keyword evidence="8" id="KW-0594">Phospholipid biosynthesis</keyword>
<dbReference type="Pfam" id="PF02660">
    <property type="entry name" value="G3P_acyltransf"/>
    <property type="match status" value="1"/>
</dbReference>
<sequence length="195" mass="21118">MGWWLALAAYLVGSILPAEIFVRWRTGRSPHDFEDNPGGGGAWRLAGPLAGVITILFDMGKGAIPTAIALQAGLRPPELIAVAVAPVIGHCWPFYKIIRLDRGGRGLGPATGALFAMAFREVVLAYVLGALVAYRLRWLPSVGIVAFPLGLILMLLWRVPPERLTAAFAVMLVVLIRNVGLLWTVLRTRGARLPH</sequence>
<dbReference type="SMART" id="SM01207">
    <property type="entry name" value="G3P_acyltransf"/>
    <property type="match status" value="1"/>
</dbReference>
<evidence type="ECO:0000256" key="2">
    <source>
        <dbReference type="ARBA" id="ARBA00022516"/>
    </source>
</evidence>
<dbReference type="PANTHER" id="PTHR30309:SF0">
    <property type="entry name" value="GLYCEROL-3-PHOSPHATE ACYLTRANSFERASE-RELATED"/>
    <property type="match status" value="1"/>
</dbReference>
<evidence type="ECO:0000313" key="12">
    <source>
        <dbReference type="Proteomes" id="UP000236642"/>
    </source>
</evidence>
<evidence type="ECO:0000256" key="4">
    <source>
        <dbReference type="ARBA" id="ARBA00022692"/>
    </source>
</evidence>
<dbReference type="PANTHER" id="PTHR30309">
    <property type="entry name" value="INNER MEMBRANE PROTEIN YGIH"/>
    <property type="match status" value="1"/>
</dbReference>
<keyword evidence="2" id="KW-0444">Lipid biosynthesis</keyword>
<organism evidence="11 12">
    <name type="scientific">Candidatus Thermoflexus japonica</name>
    <dbReference type="NCBI Taxonomy" id="2035417"/>
    <lineage>
        <taxon>Bacteria</taxon>
        <taxon>Bacillati</taxon>
        <taxon>Chloroflexota</taxon>
        <taxon>Thermoflexia</taxon>
        <taxon>Thermoflexales</taxon>
        <taxon>Thermoflexaceae</taxon>
        <taxon>Thermoflexus</taxon>
    </lineage>
</organism>
<reference evidence="12" key="1">
    <citation type="submission" date="2017-09" db="EMBL/GenBank/DDBJ databases">
        <title>Metaegenomics of thermophilic ammonia-oxidizing enrichment culture.</title>
        <authorList>
            <person name="Kato S."/>
            <person name="Suzuki K."/>
        </authorList>
    </citation>
    <scope>NUCLEOTIDE SEQUENCE [LARGE SCALE GENOMIC DNA]</scope>
</reference>
<keyword evidence="4 10" id="KW-0812">Transmembrane</keyword>
<keyword evidence="3 11" id="KW-0808">Transferase</keyword>
<evidence type="ECO:0000256" key="7">
    <source>
        <dbReference type="ARBA" id="ARBA00023136"/>
    </source>
</evidence>
<evidence type="ECO:0000256" key="5">
    <source>
        <dbReference type="ARBA" id="ARBA00022989"/>
    </source>
</evidence>
<evidence type="ECO:0000256" key="6">
    <source>
        <dbReference type="ARBA" id="ARBA00023098"/>
    </source>
</evidence>
<proteinExistence type="predicted"/>
<gene>
    <name evidence="11" type="primary">plsY_3</name>
    <name evidence="11" type="ORF">HRbin22_01434</name>
</gene>
<dbReference type="GO" id="GO:0043772">
    <property type="term" value="F:acyl-phosphate glycerol-3-phosphate acyltransferase activity"/>
    <property type="evidence" value="ECO:0007669"/>
    <property type="project" value="InterPro"/>
</dbReference>